<organism evidence="2 3">
    <name type="scientific">Rubrobacter tropicus</name>
    <dbReference type="NCBI Taxonomy" id="2653851"/>
    <lineage>
        <taxon>Bacteria</taxon>
        <taxon>Bacillati</taxon>
        <taxon>Actinomycetota</taxon>
        <taxon>Rubrobacteria</taxon>
        <taxon>Rubrobacterales</taxon>
        <taxon>Rubrobacteraceae</taxon>
        <taxon>Rubrobacter</taxon>
    </lineage>
</organism>
<protein>
    <submittedName>
        <fullName evidence="2">PAS domain S-box protein</fullName>
    </submittedName>
</protein>
<dbReference type="EMBL" id="CP045119">
    <property type="protein sequence ID" value="QIN82090.1"/>
    <property type="molecule type" value="Genomic_DNA"/>
</dbReference>
<gene>
    <name evidence="2" type="ORF">GBA63_05110</name>
</gene>
<dbReference type="Proteomes" id="UP000501452">
    <property type="component" value="Chromosome"/>
</dbReference>
<evidence type="ECO:0000313" key="3">
    <source>
        <dbReference type="Proteomes" id="UP000501452"/>
    </source>
</evidence>
<proteinExistence type="predicted"/>
<dbReference type="SMART" id="SM00091">
    <property type="entry name" value="PAS"/>
    <property type="match status" value="1"/>
</dbReference>
<dbReference type="SUPFAM" id="SSF55785">
    <property type="entry name" value="PYP-like sensor domain (PAS domain)"/>
    <property type="match status" value="1"/>
</dbReference>
<evidence type="ECO:0000313" key="2">
    <source>
        <dbReference type="EMBL" id="QIN82090.1"/>
    </source>
</evidence>
<evidence type="ECO:0000259" key="1">
    <source>
        <dbReference type="PROSITE" id="PS50112"/>
    </source>
</evidence>
<dbReference type="NCBIfam" id="TIGR00229">
    <property type="entry name" value="sensory_box"/>
    <property type="match status" value="1"/>
</dbReference>
<dbReference type="InterPro" id="IPR000014">
    <property type="entry name" value="PAS"/>
</dbReference>
<accession>A0A6G8Q6K4</accession>
<keyword evidence="3" id="KW-1185">Reference proteome</keyword>
<dbReference type="InterPro" id="IPR035965">
    <property type="entry name" value="PAS-like_dom_sf"/>
</dbReference>
<name>A0A6G8Q6K4_9ACTN</name>
<dbReference type="AlphaFoldDB" id="A0A6G8Q6K4"/>
<dbReference type="CDD" id="cd00130">
    <property type="entry name" value="PAS"/>
    <property type="match status" value="1"/>
</dbReference>
<feature type="domain" description="PAS" evidence="1">
    <location>
        <begin position="40"/>
        <end position="87"/>
    </location>
</feature>
<dbReference type="Gene3D" id="3.30.450.20">
    <property type="entry name" value="PAS domain"/>
    <property type="match status" value="1"/>
</dbReference>
<dbReference type="KEGG" id="rub:GBA63_05110"/>
<reference evidence="2 3" key="1">
    <citation type="submission" date="2019-10" db="EMBL/GenBank/DDBJ databases">
        <title>Rubrobacter sp nov SCSIO 52090 isolated from a deep-sea sediment in the South China Sea.</title>
        <authorList>
            <person name="Chen R.W."/>
        </authorList>
    </citation>
    <scope>NUCLEOTIDE SEQUENCE [LARGE SCALE GENOMIC DNA]</scope>
    <source>
        <strain evidence="2 3">SCSIO 52909</strain>
    </source>
</reference>
<dbReference type="PROSITE" id="PS50112">
    <property type="entry name" value="PAS"/>
    <property type="match status" value="1"/>
</dbReference>
<sequence length="87" mass="9518">MGCPKKESAVGEGGTVGVEGYDVVFGLARAGAASVDPDTGRFLRVNPEMVRIAGYPWEELLGLTFADITHLEDRNGDFERFRRMVRG</sequence>